<dbReference type="EC" id="2.7.4.16" evidence="1"/>
<dbReference type="InterPro" id="IPR006283">
    <property type="entry name" value="ThiL-like"/>
</dbReference>
<feature type="binding site" evidence="1">
    <location>
        <position position="52"/>
    </location>
    <ligand>
        <name>Mg(2+)</name>
        <dbReference type="ChEBI" id="CHEBI:18420"/>
        <label>2</label>
    </ligand>
</feature>
<feature type="binding site" evidence="1">
    <location>
        <position position="50"/>
    </location>
    <ligand>
        <name>Mg(2+)</name>
        <dbReference type="ChEBI" id="CHEBI:18420"/>
        <label>4</label>
    </ligand>
</feature>
<comment type="caution">
    <text evidence="4">The sequence shown here is derived from an EMBL/GenBank/DDBJ whole genome shotgun (WGS) entry which is preliminary data.</text>
</comment>
<feature type="binding site" evidence="1">
    <location>
        <position position="340"/>
    </location>
    <ligand>
        <name>substrate</name>
    </ligand>
</feature>
<feature type="binding site" evidence="1">
    <location>
        <position position="155"/>
    </location>
    <ligand>
        <name>ATP</name>
        <dbReference type="ChEBI" id="CHEBI:30616"/>
    </ligand>
</feature>
<protein>
    <recommendedName>
        <fullName evidence="1">Thiamine-monophosphate kinase</fullName>
        <shortName evidence="1">TMP kinase</shortName>
        <shortName evidence="1">Thiamine-phosphate kinase</shortName>
        <ecNumber evidence="1">2.7.4.16</ecNumber>
    </recommendedName>
</protein>
<sequence length="348" mass="37260">MSSLDEFALIRRLTDGKQSVAFQQACGVDKGIGDDAAVAYLAPGCQLVMTCDTMTESIHFQAHTMRDSDIGYKAMAAAISDIAAMGAIPRYALIALSFPKEMSQHKLEAVYQGLYDCANRWSVVVVGGDTTSCIGGLTVTVTVIGEVQEGRALLRSTAKTGDVVFATGELGCSAAGLDYLLKQALPADQWPDVEDGSSEARLIAAHCRPQPQVDAGQFLQQSQVCGALNDVSDGLASEAWEISEASGVGIDLIEDRIPIADELMAYAIRTEKDPLDYILYGGEDYHLIGTMQAEHVIDMQIKFKAAGLTLYIIGYVNAENSGVRLVQSSGYVVPIAKQGYNHFGKDLS</sequence>
<feature type="binding site" evidence="1">
    <location>
        <position position="35"/>
    </location>
    <ligand>
        <name>Mg(2+)</name>
        <dbReference type="ChEBI" id="CHEBI:18420"/>
        <label>3</label>
    </ligand>
</feature>
<proteinExistence type="inferred from homology"/>
<comment type="catalytic activity">
    <reaction evidence="1">
        <text>thiamine phosphate + ATP = thiamine diphosphate + ADP</text>
        <dbReference type="Rhea" id="RHEA:15913"/>
        <dbReference type="ChEBI" id="CHEBI:30616"/>
        <dbReference type="ChEBI" id="CHEBI:37575"/>
        <dbReference type="ChEBI" id="CHEBI:58937"/>
        <dbReference type="ChEBI" id="CHEBI:456216"/>
        <dbReference type="EC" id="2.7.4.16"/>
    </reaction>
</comment>
<dbReference type="PANTHER" id="PTHR30270">
    <property type="entry name" value="THIAMINE-MONOPHOSPHATE KINASE"/>
    <property type="match status" value="1"/>
</dbReference>
<feature type="binding site" evidence="1">
    <location>
        <position position="283"/>
    </location>
    <ligand>
        <name>substrate</name>
    </ligand>
</feature>
<dbReference type="Gene3D" id="3.30.1330.10">
    <property type="entry name" value="PurM-like, N-terminal domain"/>
    <property type="match status" value="1"/>
</dbReference>
<dbReference type="CDD" id="cd02194">
    <property type="entry name" value="ThiL"/>
    <property type="match status" value="1"/>
</dbReference>
<evidence type="ECO:0000259" key="2">
    <source>
        <dbReference type="Pfam" id="PF00586"/>
    </source>
</evidence>
<feature type="domain" description="PurM-like N-terminal" evidence="2">
    <location>
        <begin position="33"/>
        <end position="147"/>
    </location>
</feature>
<dbReference type="InterPro" id="IPR036921">
    <property type="entry name" value="PurM-like_N_sf"/>
</dbReference>
<feature type="binding site" evidence="1">
    <location>
        <position position="52"/>
    </location>
    <ligand>
        <name>Mg(2+)</name>
        <dbReference type="ChEBI" id="CHEBI:18420"/>
        <label>1</label>
    </ligand>
</feature>
<dbReference type="PIRSF" id="PIRSF005303">
    <property type="entry name" value="Thiam_monoph_kin"/>
    <property type="match status" value="1"/>
</dbReference>
<dbReference type="NCBIfam" id="TIGR01379">
    <property type="entry name" value="thiL"/>
    <property type="match status" value="1"/>
</dbReference>
<feature type="binding site" evidence="1">
    <location>
        <position position="230"/>
    </location>
    <ligand>
        <name>Mg(2+)</name>
        <dbReference type="ChEBI" id="CHEBI:18420"/>
        <label>3</label>
    </ligand>
</feature>
<dbReference type="GO" id="GO:0009030">
    <property type="term" value="F:thiamine-phosphate kinase activity"/>
    <property type="evidence" value="ECO:0007669"/>
    <property type="project" value="UniProtKB-EC"/>
</dbReference>
<keyword evidence="5" id="KW-1185">Reference proteome</keyword>
<dbReference type="Gene3D" id="3.90.650.10">
    <property type="entry name" value="PurM-like C-terminal domain"/>
    <property type="match status" value="1"/>
</dbReference>
<feature type="binding site" evidence="1">
    <location>
        <position position="81"/>
    </location>
    <ligand>
        <name>Mg(2+)</name>
        <dbReference type="ChEBI" id="CHEBI:18420"/>
        <label>2</label>
    </ligand>
</feature>
<feature type="binding site" evidence="1">
    <location>
        <begin position="128"/>
        <end position="129"/>
    </location>
    <ligand>
        <name>ATP</name>
        <dbReference type="ChEBI" id="CHEBI:30616"/>
    </ligand>
</feature>
<reference evidence="4" key="1">
    <citation type="submission" date="2020-03" db="EMBL/GenBank/DDBJ databases">
        <title>Draft sequencing of Paenibacilllus sp. S3N08.</title>
        <authorList>
            <person name="Kim D.-U."/>
        </authorList>
    </citation>
    <scope>NUCLEOTIDE SEQUENCE</scope>
    <source>
        <strain evidence="4">S3N08</strain>
    </source>
</reference>
<feature type="binding site" evidence="1">
    <location>
        <position position="59"/>
    </location>
    <ligand>
        <name>substrate</name>
    </ligand>
</feature>
<comment type="caution">
    <text evidence="1">Lacks conserved residue(s) required for the propagation of feature annotation.</text>
</comment>
<accession>A0ABX0J987</accession>
<comment type="pathway">
    <text evidence="1">Cofactor biosynthesis; thiamine diphosphate biosynthesis; thiamine diphosphate from thiamine phosphate: step 1/1.</text>
</comment>
<keyword evidence="1" id="KW-0460">Magnesium</keyword>
<gene>
    <name evidence="1 4" type="primary">thiL</name>
    <name evidence="4" type="ORF">G9U52_19155</name>
</gene>
<comment type="miscellaneous">
    <text evidence="1">Reaction mechanism of ThiL seems to utilize a direct, inline transfer of the gamma-phosphate of ATP to TMP rather than a phosphorylated enzyme intermediate.</text>
</comment>
<dbReference type="EMBL" id="JAAOIW010000006">
    <property type="protein sequence ID" value="NHN31960.1"/>
    <property type="molecule type" value="Genomic_DNA"/>
</dbReference>
<feature type="binding site" evidence="1">
    <location>
        <position position="129"/>
    </location>
    <ligand>
        <name>Mg(2+)</name>
        <dbReference type="ChEBI" id="CHEBI:18420"/>
        <label>1</label>
    </ligand>
</feature>
<dbReference type="InterPro" id="IPR036676">
    <property type="entry name" value="PurM-like_C_sf"/>
</dbReference>
<comment type="function">
    <text evidence="1">Catalyzes the ATP-dependent phosphorylation of thiamine-monophosphate (TMP) to form thiamine-pyrophosphate (TPP), the active form of vitamin B1.</text>
</comment>
<keyword evidence="1" id="KW-0547">Nucleotide-binding</keyword>
<feature type="binding site" evidence="1">
    <location>
        <position position="232"/>
    </location>
    <ligand>
        <name>ATP</name>
        <dbReference type="ChEBI" id="CHEBI:30616"/>
    </ligand>
</feature>
<evidence type="ECO:0000256" key="1">
    <source>
        <dbReference type="HAMAP-Rule" id="MF_02128"/>
    </source>
</evidence>
<dbReference type="HAMAP" id="MF_02128">
    <property type="entry name" value="TMP_kinase"/>
    <property type="match status" value="1"/>
</dbReference>
<keyword evidence="1" id="KW-0479">Metal-binding</keyword>
<dbReference type="Pfam" id="PF02769">
    <property type="entry name" value="AIRS_C"/>
    <property type="match status" value="1"/>
</dbReference>
<dbReference type="SUPFAM" id="SSF56042">
    <property type="entry name" value="PurM C-terminal domain-like"/>
    <property type="match status" value="1"/>
</dbReference>
<dbReference type="InterPro" id="IPR016188">
    <property type="entry name" value="PurM-like_N"/>
</dbReference>
<organism evidence="4 5">
    <name type="scientific">Paenibacillus agricola</name>
    <dbReference type="NCBI Taxonomy" id="2716264"/>
    <lineage>
        <taxon>Bacteria</taxon>
        <taxon>Bacillati</taxon>
        <taxon>Bacillota</taxon>
        <taxon>Bacilli</taxon>
        <taxon>Bacillales</taxon>
        <taxon>Paenibacillaceae</taxon>
        <taxon>Paenibacillus</taxon>
    </lineage>
</organism>
<dbReference type="InterPro" id="IPR010918">
    <property type="entry name" value="PurM-like_C_dom"/>
</dbReference>
<name>A0ABX0J987_9BACL</name>
<keyword evidence="1" id="KW-0784">Thiamine biosynthesis</keyword>
<evidence type="ECO:0000259" key="3">
    <source>
        <dbReference type="Pfam" id="PF02769"/>
    </source>
</evidence>
<keyword evidence="1" id="KW-0067">ATP-binding</keyword>
<evidence type="ECO:0000313" key="4">
    <source>
        <dbReference type="EMBL" id="NHN31960.1"/>
    </source>
</evidence>
<feature type="binding site" evidence="1">
    <location>
        <position position="233"/>
    </location>
    <ligand>
        <name>Mg(2+)</name>
        <dbReference type="ChEBI" id="CHEBI:18420"/>
        <label>5</label>
    </ligand>
</feature>
<dbReference type="SUPFAM" id="SSF55326">
    <property type="entry name" value="PurM N-terminal domain-like"/>
    <property type="match status" value="1"/>
</dbReference>
<feature type="binding site" evidence="1">
    <location>
        <position position="111"/>
    </location>
    <ligand>
        <name>ATP</name>
        <dbReference type="ChEBI" id="CHEBI:30616"/>
    </ligand>
</feature>
<feature type="binding site" evidence="1">
    <location>
        <position position="81"/>
    </location>
    <ligand>
        <name>Mg(2+)</name>
        <dbReference type="ChEBI" id="CHEBI:18420"/>
        <label>3</label>
    </ligand>
</feature>
<feature type="binding site" evidence="1">
    <location>
        <position position="81"/>
    </location>
    <ligand>
        <name>Mg(2+)</name>
        <dbReference type="ChEBI" id="CHEBI:18420"/>
        <label>4</label>
    </ligand>
</feature>
<dbReference type="PANTHER" id="PTHR30270:SF0">
    <property type="entry name" value="THIAMINE-MONOPHOSPHATE KINASE"/>
    <property type="match status" value="1"/>
</dbReference>
<evidence type="ECO:0000313" key="5">
    <source>
        <dbReference type="Proteomes" id="UP001165962"/>
    </source>
</evidence>
<feature type="binding site" evidence="1">
    <location>
        <position position="35"/>
    </location>
    <ligand>
        <name>Mg(2+)</name>
        <dbReference type="ChEBI" id="CHEBI:18420"/>
        <label>4</label>
    </ligand>
</feature>
<comment type="similarity">
    <text evidence="1">Belongs to the thiamine-monophosphate kinase family.</text>
</comment>
<dbReference type="Proteomes" id="UP001165962">
    <property type="component" value="Unassembled WGS sequence"/>
</dbReference>
<feature type="domain" description="PurM-like C-terminal" evidence="3">
    <location>
        <begin position="159"/>
        <end position="323"/>
    </location>
</feature>
<dbReference type="Pfam" id="PF00586">
    <property type="entry name" value="AIRS"/>
    <property type="match status" value="1"/>
</dbReference>
<keyword evidence="1 4" id="KW-0418">Kinase</keyword>
<dbReference type="RefSeq" id="WP_166152233.1">
    <property type="nucleotide sequence ID" value="NZ_JAAOIW010000006.1"/>
</dbReference>
<keyword evidence="1 4" id="KW-0808">Transferase</keyword>